<evidence type="ECO:0000313" key="2">
    <source>
        <dbReference type="Proteomes" id="UP000004870"/>
    </source>
</evidence>
<dbReference type="AlphaFoldDB" id="C8NA19"/>
<gene>
    <name evidence="1" type="ORF">HMPREF0198_1347</name>
</gene>
<sequence length="170" mass="18606">MMARRLLNEAASGRPFAAAYKNRYINKEKMHNPITLIVKDRRGNTLDLFDLIPAAAPRHIDAVPGAYYQFCDDTTGIAPPNLHAARYGDALHVSFGGTTALVIEQYFSRGQGALIGVQENGGMQRYPLHLAAEVADAPAPEPEPPPQYSTHMSAVAPLHEDDTLRTLGLW</sequence>
<proteinExistence type="predicted"/>
<reference evidence="1 2" key="1">
    <citation type="submission" date="2009-08" db="EMBL/GenBank/DDBJ databases">
        <authorList>
            <person name="Qin X."/>
            <person name="Bachman B."/>
            <person name="Battles P."/>
            <person name="Bell A."/>
            <person name="Bess C."/>
            <person name="Bickham C."/>
            <person name="Chaboub L."/>
            <person name="Chen D."/>
            <person name="Coyle M."/>
            <person name="Deiros D.R."/>
            <person name="Dinh H."/>
            <person name="Forbes L."/>
            <person name="Fowler G."/>
            <person name="Francisco L."/>
            <person name="Fu Q."/>
            <person name="Gubbala S."/>
            <person name="Hale W."/>
            <person name="Han Y."/>
            <person name="Hemphill L."/>
            <person name="Highlander S.K."/>
            <person name="Hirani K."/>
            <person name="Hogues M."/>
            <person name="Jackson L."/>
            <person name="Jakkamsetti A."/>
            <person name="Javaid M."/>
            <person name="Jiang H."/>
            <person name="Korchina V."/>
            <person name="Kovar C."/>
            <person name="Lara F."/>
            <person name="Lee S."/>
            <person name="Mata R."/>
            <person name="Mathew T."/>
            <person name="Moen C."/>
            <person name="Morales K."/>
            <person name="Munidasa M."/>
            <person name="Nazareth L."/>
            <person name="Ngo R."/>
            <person name="Nguyen L."/>
            <person name="Okwuonu G."/>
            <person name="Ongeri F."/>
            <person name="Patil S."/>
            <person name="Petrosino J."/>
            <person name="Pham C."/>
            <person name="Pham P."/>
            <person name="Pu L.-L."/>
            <person name="Puazo M."/>
            <person name="Raj R."/>
            <person name="Reid J."/>
            <person name="Rouhana J."/>
            <person name="Saada N."/>
            <person name="Shang Y."/>
            <person name="Simmons D."/>
            <person name="Thornton R."/>
            <person name="Warren J."/>
            <person name="Weissenberger G."/>
            <person name="Zhang J."/>
            <person name="Zhang L."/>
            <person name="Zhou C."/>
            <person name="Zhu D."/>
            <person name="Muzny D."/>
            <person name="Worley K."/>
            <person name="Gibbs R."/>
        </authorList>
    </citation>
    <scope>NUCLEOTIDE SEQUENCE [LARGE SCALE GENOMIC DNA]</scope>
    <source>
        <strain evidence="2">ATCC 15826 / DSM 8339 / NCTC 10426 / 6573</strain>
    </source>
</reference>
<comment type="caution">
    <text evidence="1">The sequence shown here is derived from an EMBL/GenBank/DDBJ whole genome shotgun (WGS) entry which is preliminary data.</text>
</comment>
<protein>
    <submittedName>
        <fullName evidence="1">Uncharacterized protein</fullName>
    </submittedName>
</protein>
<name>C8NA19_CARH6</name>
<keyword evidence="2" id="KW-1185">Reference proteome</keyword>
<organism evidence="1 2">
    <name type="scientific">Cardiobacterium hominis (strain ATCC 15826 / DSM 8339 / NCTC 10426 / 6573)</name>
    <dbReference type="NCBI Taxonomy" id="638300"/>
    <lineage>
        <taxon>Bacteria</taxon>
        <taxon>Pseudomonadati</taxon>
        <taxon>Pseudomonadota</taxon>
        <taxon>Gammaproteobacteria</taxon>
        <taxon>Cardiobacteriales</taxon>
        <taxon>Cardiobacteriaceae</taxon>
        <taxon>Cardiobacterium</taxon>
    </lineage>
</organism>
<dbReference type="Proteomes" id="UP000004870">
    <property type="component" value="Unassembled WGS sequence"/>
</dbReference>
<dbReference type="EMBL" id="ACKY01000064">
    <property type="protein sequence ID" value="EEV88557.1"/>
    <property type="molecule type" value="Genomic_DNA"/>
</dbReference>
<evidence type="ECO:0000313" key="1">
    <source>
        <dbReference type="EMBL" id="EEV88557.1"/>
    </source>
</evidence>
<accession>C8NA19</accession>
<dbReference type="HOGENOM" id="CLU_1567866_0_0_6"/>